<evidence type="ECO:0000313" key="2">
    <source>
        <dbReference type="Proteomes" id="UP000274822"/>
    </source>
</evidence>
<accession>A0A433PLZ9</accession>
<gene>
    <name evidence="1" type="ORF">BC938DRAFT_475962</name>
</gene>
<dbReference type="EMBL" id="RBNJ01022280">
    <property type="protein sequence ID" value="RUS18480.1"/>
    <property type="molecule type" value="Genomic_DNA"/>
</dbReference>
<comment type="caution">
    <text evidence="1">The sequence shown here is derived from an EMBL/GenBank/DDBJ whole genome shotgun (WGS) entry which is preliminary data.</text>
</comment>
<dbReference type="Proteomes" id="UP000274822">
    <property type="component" value="Unassembled WGS sequence"/>
</dbReference>
<reference evidence="1 2" key="1">
    <citation type="journal article" date="2018" name="New Phytol.">
        <title>Phylogenomics of Endogonaceae and evolution of mycorrhizas within Mucoromycota.</title>
        <authorList>
            <person name="Chang Y."/>
            <person name="Desiro A."/>
            <person name="Na H."/>
            <person name="Sandor L."/>
            <person name="Lipzen A."/>
            <person name="Clum A."/>
            <person name="Barry K."/>
            <person name="Grigoriev I.V."/>
            <person name="Martin F.M."/>
            <person name="Stajich J.E."/>
            <person name="Smith M.E."/>
            <person name="Bonito G."/>
            <person name="Spatafora J.W."/>
        </authorList>
    </citation>
    <scope>NUCLEOTIDE SEQUENCE [LARGE SCALE GENOMIC DNA]</scope>
    <source>
        <strain evidence="1 2">AD002</strain>
    </source>
</reference>
<proteinExistence type="predicted"/>
<name>A0A433PLZ9_9FUNG</name>
<evidence type="ECO:0000313" key="1">
    <source>
        <dbReference type="EMBL" id="RUS18480.1"/>
    </source>
</evidence>
<dbReference type="InterPro" id="IPR029159">
    <property type="entry name" value="CA109-like"/>
</dbReference>
<dbReference type="AlphaFoldDB" id="A0A433PLZ9"/>
<dbReference type="Pfam" id="PF15011">
    <property type="entry name" value="CA109-like"/>
    <property type="match status" value="1"/>
</dbReference>
<protein>
    <submittedName>
        <fullName evidence="1">Uncharacterized protein</fullName>
    </submittedName>
</protein>
<organism evidence="1 2">
    <name type="scientific">Jimgerdemannia flammicorona</name>
    <dbReference type="NCBI Taxonomy" id="994334"/>
    <lineage>
        <taxon>Eukaryota</taxon>
        <taxon>Fungi</taxon>
        <taxon>Fungi incertae sedis</taxon>
        <taxon>Mucoromycota</taxon>
        <taxon>Mucoromycotina</taxon>
        <taxon>Endogonomycetes</taxon>
        <taxon>Endogonales</taxon>
        <taxon>Endogonaceae</taxon>
        <taxon>Jimgerdemannia</taxon>
    </lineage>
</organism>
<sequence>MIQSHTIVESHLTRCDNLCRQWASLQTTTLTLFSSITNITTQRQETQTTIRSLANRPTNDMLSQLLSNGNLDRLLYKQTRAMEESIRQLHACMPKFRALVVDLDRLLAESTKHLSYTLTNPSSIDKPSATIVTVAAIDPADAHAFVSQIACMYARELAYKQTLLETLPAATTSVQTLEELGRRWTQQPNVDFEVEEEMSERVKLYKKIKEAAEKGK</sequence>
<keyword evidence="2" id="KW-1185">Reference proteome</keyword>